<dbReference type="PANTHER" id="PTHR15454:SF56">
    <property type="entry name" value="PROTEIN PHOSPHATASE 1 REGULATORY SUBUNIT 7-RELATED"/>
    <property type="match status" value="1"/>
</dbReference>
<dbReference type="Pfam" id="PF14580">
    <property type="entry name" value="LRR_9"/>
    <property type="match status" value="1"/>
</dbReference>
<name>A0AAV4Y4B0_CAEEX</name>
<dbReference type="InterPro" id="IPR001611">
    <property type="entry name" value="Leu-rich_rpt"/>
</dbReference>
<comment type="caution">
    <text evidence="3">The sequence shown here is derived from an EMBL/GenBank/DDBJ whole genome shotgun (WGS) entry which is preliminary data.</text>
</comment>
<accession>A0AAV4Y4B0</accession>
<protein>
    <submittedName>
        <fullName evidence="3">Centrosomal protein</fullName>
    </submittedName>
</protein>
<evidence type="ECO:0000313" key="4">
    <source>
        <dbReference type="Proteomes" id="UP001054945"/>
    </source>
</evidence>
<evidence type="ECO:0000256" key="2">
    <source>
        <dbReference type="ARBA" id="ARBA00022737"/>
    </source>
</evidence>
<dbReference type="Gene3D" id="3.80.10.10">
    <property type="entry name" value="Ribonuclease Inhibitor"/>
    <property type="match status" value="1"/>
</dbReference>
<evidence type="ECO:0000313" key="3">
    <source>
        <dbReference type="EMBL" id="GIZ01913.1"/>
    </source>
</evidence>
<evidence type="ECO:0000256" key="1">
    <source>
        <dbReference type="ARBA" id="ARBA00022614"/>
    </source>
</evidence>
<dbReference type="EMBL" id="BPLR01018736">
    <property type="protein sequence ID" value="GIZ01913.1"/>
    <property type="molecule type" value="Genomic_DNA"/>
</dbReference>
<dbReference type="AlphaFoldDB" id="A0AAV4Y4B0"/>
<dbReference type="SUPFAM" id="SSF52075">
    <property type="entry name" value="Outer arm dynein light chain 1"/>
    <property type="match status" value="1"/>
</dbReference>
<keyword evidence="1" id="KW-0433">Leucine-rich repeat</keyword>
<proteinExistence type="predicted"/>
<gene>
    <name evidence="3" type="primary">Cep97</name>
    <name evidence="3" type="ORF">CEXT_496971</name>
</gene>
<dbReference type="InterPro" id="IPR032675">
    <property type="entry name" value="LRR_dom_sf"/>
</dbReference>
<dbReference type="Proteomes" id="UP001054945">
    <property type="component" value="Unassembled WGS sequence"/>
</dbReference>
<keyword evidence="4" id="KW-1185">Reference proteome</keyword>
<dbReference type="PANTHER" id="PTHR15454">
    <property type="entry name" value="NISCHARIN RELATED"/>
    <property type="match status" value="1"/>
</dbReference>
<organism evidence="3 4">
    <name type="scientific">Caerostris extrusa</name>
    <name type="common">Bark spider</name>
    <name type="synonym">Caerostris bankana</name>
    <dbReference type="NCBI Taxonomy" id="172846"/>
    <lineage>
        <taxon>Eukaryota</taxon>
        <taxon>Metazoa</taxon>
        <taxon>Ecdysozoa</taxon>
        <taxon>Arthropoda</taxon>
        <taxon>Chelicerata</taxon>
        <taxon>Arachnida</taxon>
        <taxon>Araneae</taxon>
        <taxon>Araneomorphae</taxon>
        <taxon>Entelegynae</taxon>
        <taxon>Araneoidea</taxon>
        <taxon>Araneidae</taxon>
        <taxon>Caerostris</taxon>
    </lineage>
</organism>
<sequence length="130" mass="14426">MFPDVEKVTASGNVIIRMYGVIQNLQFSNNLVHLDLSRNNISAISDLSNLTKLKIFHLNGNKISTLNRASTYFPTCICTLSLADNCLADINEISHLVKLHCLEQLTISGNPCLSTEELPLPYPFNTGNNF</sequence>
<dbReference type="PROSITE" id="PS51450">
    <property type="entry name" value="LRR"/>
    <property type="match status" value="1"/>
</dbReference>
<dbReference type="GO" id="GO:0005737">
    <property type="term" value="C:cytoplasm"/>
    <property type="evidence" value="ECO:0007669"/>
    <property type="project" value="TreeGrafter"/>
</dbReference>
<keyword evidence="2" id="KW-0677">Repeat</keyword>
<reference evidence="3 4" key="1">
    <citation type="submission" date="2021-06" db="EMBL/GenBank/DDBJ databases">
        <title>Caerostris extrusa draft genome.</title>
        <authorList>
            <person name="Kono N."/>
            <person name="Arakawa K."/>
        </authorList>
    </citation>
    <scope>NUCLEOTIDE SEQUENCE [LARGE SCALE GENOMIC DNA]</scope>
</reference>